<evidence type="ECO:0000256" key="1">
    <source>
        <dbReference type="SAM" id="MobiDB-lite"/>
    </source>
</evidence>
<evidence type="ECO:0000313" key="2">
    <source>
        <dbReference type="EMBL" id="ABK15917.1"/>
    </source>
</evidence>
<dbReference type="OrthoDB" id="5432538at2"/>
<proteinExistence type="predicted"/>
<dbReference type="STRING" id="335543.Sfum_0216"/>
<feature type="compositionally biased region" description="Basic and acidic residues" evidence="1">
    <location>
        <begin position="103"/>
        <end position="120"/>
    </location>
</feature>
<dbReference type="AlphaFoldDB" id="A0LER5"/>
<protein>
    <submittedName>
        <fullName evidence="2">Uncharacterized protein</fullName>
    </submittedName>
</protein>
<feature type="region of interest" description="Disordered" evidence="1">
    <location>
        <begin position="63"/>
        <end position="213"/>
    </location>
</feature>
<dbReference type="InParanoid" id="A0LER5"/>
<dbReference type="Proteomes" id="UP000001784">
    <property type="component" value="Chromosome"/>
</dbReference>
<gene>
    <name evidence="2" type="ordered locus">Sfum_0216</name>
</gene>
<feature type="compositionally biased region" description="Low complexity" evidence="1">
    <location>
        <begin position="137"/>
        <end position="148"/>
    </location>
</feature>
<feature type="compositionally biased region" description="Low complexity" evidence="1">
    <location>
        <begin position="159"/>
        <end position="171"/>
    </location>
</feature>
<dbReference type="RefSeq" id="WP_011697090.1">
    <property type="nucleotide sequence ID" value="NC_008554.1"/>
</dbReference>
<dbReference type="EMBL" id="CP000478">
    <property type="protein sequence ID" value="ABK15917.1"/>
    <property type="molecule type" value="Genomic_DNA"/>
</dbReference>
<sequence length="213" mass="22227">MRCSKCGFVSFDHQSECKGCGASLAAVRDELGLPHVKSALPFTLGSLTKEIDTKQTEVKGLVLDEPYDSTLPDIEFDDEYQGGSKPSAEQAPAPPSGGAARVSMEDLISRSDAGADKEDSFSLDLDFLQTEEPTSRAQAPAASAVDAGAGKGNVGRYMPQAAPSPAAPAKPSGTADDSLVIELSDSDLENILEDLKDVPPDPPHPGKGRAKIS</sequence>
<reference evidence="2 3" key="1">
    <citation type="submission" date="2006-10" db="EMBL/GenBank/DDBJ databases">
        <title>Complete sequence of Syntrophobacter fumaroxidans MPOB.</title>
        <authorList>
            <consortium name="US DOE Joint Genome Institute"/>
            <person name="Copeland A."/>
            <person name="Lucas S."/>
            <person name="Lapidus A."/>
            <person name="Barry K."/>
            <person name="Detter J.C."/>
            <person name="Glavina del Rio T."/>
            <person name="Hammon N."/>
            <person name="Israni S."/>
            <person name="Pitluck S."/>
            <person name="Goltsman E.G."/>
            <person name="Martinez M."/>
            <person name="Schmutz J."/>
            <person name="Larimer F."/>
            <person name="Land M."/>
            <person name="Hauser L."/>
            <person name="Kyrpides N."/>
            <person name="Kim E."/>
            <person name="Boone D.R."/>
            <person name="Brockman F."/>
            <person name="Culley D."/>
            <person name="Ferry J."/>
            <person name="Gunsalus R."/>
            <person name="McInerney M.J."/>
            <person name="Morrison M."/>
            <person name="Plugge C."/>
            <person name="Rohlin L."/>
            <person name="Scholten J."/>
            <person name="Sieber J."/>
            <person name="Stams A.J.M."/>
            <person name="Worm P."/>
            <person name="Henstra A.M."/>
            <person name="Richardson P."/>
        </authorList>
    </citation>
    <scope>NUCLEOTIDE SEQUENCE [LARGE SCALE GENOMIC DNA]</scope>
    <source>
        <strain evidence="3">DSM 10017 / MPOB</strain>
    </source>
</reference>
<keyword evidence="3" id="KW-1185">Reference proteome</keyword>
<evidence type="ECO:0000313" key="3">
    <source>
        <dbReference type="Proteomes" id="UP000001784"/>
    </source>
</evidence>
<accession>A0LER5</accession>
<dbReference type="HOGENOM" id="CLU_1293805_0_0_7"/>
<dbReference type="KEGG" id="sfu:Sfum_0216"/>
<organism evidence="2 3">
    <name type="scientific">Syntrophobacter fumaroxidans (strain DSM 10017 / MPOB)</name>
    <dbReference type="NCBI Taxonomy" id="335543"/>
    <lineage>
        <taxon>Bacteria</taxon>
        <taxon>Pseudomonadati</taxon>
        <taxon>Thermodesulfobacteriota</taxon>
        <taxon>Syntrophobacteria</taxon>
        <taxon>Syntrophobacterales</taxon>
        <taxon>Syntrophobacteraceae</taxon>
        <taxon>Syntrophobacter</taxon>
    </lineage>
</organism>
<name>A0LER5_SYNFM</name>